<reference evidence="1 2" key="1">
    <citation type="submission" date="2019-07" db="EMBL/GenBank/DDBJ databases">
        <title>WGS assembly of Gossypium mustelinum.</title>
        <authorList>
            <person name="Chen Z.J."/>
            <person name="Sreedasyam A."/>
            <person name="Ando A."/>
            <person name="Song Q."/>
            <person name="De L."/>
            <person name="Hulse-Kemp A."/>
            <person name="Ding M."/>
            <person name="Ye W."/>
            <person name="Kirkbride R."/>
            <person name="Jenkins J."/>
            <person name="Plott C."/>
            <person name="Lovell J."/>
            <person name="Lin Y.-M."/>
            <person name="Vaughn R."/>
            <person name="Liu B."/>
            <person name="Li W."/>
            <person name="Simpson S."/>
            <person name="Scheffler B."/>
            <person name="Saski C."/>
            <person name="Grover C."/>
            <person name="Hu G."/>
            <person name="Conover J."/>
            <person name="Carlson J."/>
            <person name="Shu S."/>
            <person name="Boston L."/>
            <person name="Williams M."/>
            <person name="Peterson D."/>
            <person name="Mcgee K."/>
            <person name="Jones D."/>
            <person name="Wendel J."/>
            <person name="Stelly D."/>
            <person name="Grimwood J."/>
            <person name="Schmutz J."/>
        </authorList>
    </citation>
    <scope>NUCLEOTIDE SEQUENCE [LARGE SCALE GENOMIC DNA]</scope>
    <source>
        <strain evidence="1">1408120.09</strain>
    </source>
</reference>
<gene>
    <name evidence="1" type="ORF">E1A91_A11G264400v1</name>
</gene>
<dbReference type="PANTHER" id="PTHR11697:SF231">
    <property type="entry name" value="TTF-TYPE DOMAIN-CONTAINING PROTEIN"/>
    <property type="match status" value="1"/>
</dbReference>
<protein>
    <recommendedName>
        <fullName evidence="3">DUF4371 domain-containing protein</fullName>
    </recommendedName>
</protein>
<name>A0A5D2XB85_GOSMU</name>
<proteinExistence type="predicted"/>
<dbReference type="EMBL" id="CM017646">
    <property type="protein sequence ID" value="TYJ11269.1"/>
    <property type="molecule type" value="Genomic_DNA"/>
</dbReference>
<evidence type="ECO:0000313" key="1">
    <source>
        <dbReference type="EMBL" id="TYJ11269.1"/>
    </source>
</evidence>
<evidence type="ECO:0008006" key="3">
    <source>
        <dbReference type="Google" id="ProtNLM"/>
    </source>
</evidence>
<dbReference type="InterPro" id="IPR055298">
    <property type="entry name" value="AtLOH3-like"/>
</dbReference>
<evidence type="ECO:0000313" key="2">
    <source>
        <dbReference type="Proteomes" id="UP000323597"/>
    </source>
</evidence>
<sequence length="399" mass="47278">MRFQTSWFCKFPWLEYSLNKDATYYLSCYQFSKDIVCHGTYAFTVNSFNNWKKINDKKKVTAYESILQLMLFDGNSLELITLLASYNDKVSKFVLHNVPRNAKYTSHMIQKEGEWNNLQALFLNDCPYAYYVHCSAHQLQFLFIIFFSDLNFIFNIISASCKCHDQLQATQAIEIANMLEIDELQSAAIYKKITSFDFVFILHLVKVIMGIIDIFCQHLQQKSQDIWREDGWDNLLEVVKAFCEKHNIEVPDMDSPYVVKHDCHQHVDFNVEHHYRVEIFNAAIDSRLLEINSRFNEQTIDLLTLRSALDPKDAYKSFNMIRKDTNVKDRAFSVMKIVKTRLHNKVEDEFLTYNLVVYIEREIVETFDSDSIFSNFIYLKESHAQFLLHLRRLNRINWL</sequence>
<dbReference type="AlphaFoldDB" id="A0A5D2XB85"/>
<dbReference type="Proteomes" id="UP000323597">
    <property type="component" value="Chromosome A11"/>
</dbReference>
<keyword evidence="2" id="KW-1185">Reference proteome</keyword>
<accession>A0A5D2XB85</accession>
<dbReference type="PANTHER" id="PTHR11697">
    <property type="entry name" value="GENERAL TRANSCRIPTION FACTOR 2-RELATED ZINC FINGER PROTEIN"/>
    <property type="match status" value="1"/>
</dbReference>
<organism evidence="1 2">
    <name type="scientific">Gossypium mustelinum</name>
    <name type="common">Cotton</name>
    <name type="synonym">Gossypium caicoense</name>
    <dbReference type="NCBI Taxonomy" id="34275"/>
    <lineage>
        <taxon>Eukaryota</taxon>
        <taxon>Viridiplantae</taxon>
        <taxon>Streptophyta</taxon>
        <taxon>Embryophyta</taxon>
        <taxon>Tracheophyta</taxon>
        <taxon>Spermatophyta</taxon>
        <taxon>Magnoliopsida</taxon>
        <taxon>eudicotyledons</taxon>
        <taxon>Gunneridae</taxon>
        <taxon>Pentapetalae</taxon>
        <taxon>rosids</taxon>
        <taxon>malvids</taxon>
        <taxon>Malvales</taxon>
        <taxon>Malvaceae</taxon>
        <taxon>Malvoideae</taxon>
        <taxon>Gossypium</taxon>
    </lineage>
</organism>